<dbReference type="Gramene" id="AUR62026480-RA">
    <property type="protein sequence ID" value="AUR62026480-RA:cds"/>
    <property type="gene ID" value="AUR62026480"/>
</dbReference>
<sequence>MFYDSSSNQRGTRLGVVLKSPQGDTIVQSISCDLKAINNEAEYEALIAGMTVALDLKETSLNVYSDSLLIVSQLNEEFATKDSKMMAYLETTKNKAKQFNPFQSSRFMAKMPRWRRATRNLAGTSRRRVRQPFLRTVVQHRHIKRTKRSSLSKYGSTTTYHSAKLQQERQRKSIQNWRLGVKESLPKHQRSKRRQAGPGMGRTISDPRCRRKSQGHQDARFGIIHDKKLVAIGRDTTGGQSRPKIAMAKKYLINDVQFSQLKEDIRYSGHFPCTSNQVSIA</sequence>
<dbReference type="Gene3D" id="3.30.420.10">
    <property type="entry name" value="Ribonuclease H-like superfamily/Ribonuclease H"/>
    <property type="match status" value="1"/>
</dbReference>
<evidence type="ECO:0000313" key="3">
    <source>
        <dbReference type="EnsemblPlants" id="AUR62026480-RA:cds"/>
    </source>
</evidence>
<dbReference type="InterPro" id="IPR012337">
    <property type="entry name" value="RNaseH-like_sf"/>
</dbReference>
<feature type="region of interest" description="Disordered" evidence="1">
    <location>
        <begin position="144"/>
        <end position="219"/>
    </location>
</feature>
<protein>
    <recommendedName>
        <fullName evidence="2">RNase H type-1 domain-containing protein</fullName>
    </recommendedName>
</protein>
<feature type="compositionally biased region" description="Polar residues" evidence="1">
    <location>
        <begin position="151"/>
        <end position="165"/>
    </location>
</feature>
<dbReference type="InterPro" id="IPR002156">
    <property type="entry name" value="RNaseH_domain"/>
</dbReference>
<dbReference type="PANTHER" id="PTHR48475:SF2">
    <property type="entry name" value="RIBONUCLEASE H"/>
    <property type="match status" value="1"/>
</dbReference>
<accession>A0A803MBL3</accession>
<evidence type="ECO:0000313" key="4">
    <source>
        <dbReference type="Proteomes" id="UP000596660"/>
    </source>
</evidence>
<reference evidence="3" key="2">
    <citation type="submission" date="2021-03" db="UniProtKB">
        <authorList>
            <consortium name="EnsemblPlants"/>
        </authorList>
    </citation>
    <scope>IDENTIFICATION</scope>
</reference>
<dbReference type="SUPFAM" id="SSF53098">
    <property type="entry name" value="Ribonuclease H-like"/>
    <property type="match status" value="1"/>
</dbReference>
<organism evidence="3 4">
    <name type="scientific">Chenopodium quinoa</name>
    <name type="common">Quinoa</name>
    <dbReference type="NCBI Taxonomy" id="63459"/>
    <lineage>
        <taxon>Eukaryota</taxon>
        <taxon>Viridiplantae</taxon>
        <taxon>Streptophyta</taxon>
        <taxon>Embryophyta</taxon>
        <taxon>Tracheophyta</taxon>
        <taxon>Spermatophyta</taxon>
        <taxon>Magnoliopsida</taxon>
        <taxon>eudicotyledons</taxon>
        <taxon>Gunneridae</taxon>
        <taxon>Pentapetalae</taxon>
        <taxon>Caryophyllales</taxon>
        <taxon>Chenopodiaceae</taxon>
        <taxon>Chenopodioideae</taxon>
        <taxon>Atripliceae</taxon>
        <taxon>Chenopodium</taxon>
    </lineage>
</organism>
<proteinExistence type="predicted"/>
<dbReference type="AlphaFoldDB" id="A0A803MBL3"/>
<feature type="domain" description="RNase H type-1" evidence="2">
    <location>
        <begin position="4"/>
        <end position="102"/>
    </location>
</feature>
<dbReference type="Proteomes" id="UP000596660">
    <property type="component" value="Unplaced"/>
</dbReference>
<name>A0A803MBL3_CHEQI</name>
<dbReference type="PANTHER" id="PTHR48475">
    <property type="entry name" value="RIBONUCLEASE H"/>
    <property type="match status" value="1"/>
</dbReference>
<evidence type="ECO:0000259" key="2">
    <source>
        <dbReference type="Pfam" id="PF13456"/>
    </source>
</evidence>
<evidence type="ECO:0000256" key="1">
    <source>
        <dbReference type="SAM" id="MobiDB-lite"/>
    </source>
</evidence>
<keyword evidence="4" id="KW-1185">Reference proteome</keyword>
<reference evidence="3" key="1">
    <citation type="journal article" date="2017" name="Nature">
        <title>The genome of Chenopodium quinoa.</title>
        <authorList>
            <person name="Jarvis D.E."/>
            <person name="Ho Y.S."/>
            <person name="Lightfoot D.J."/>
            <person name="Schmoeckel S.M."/>
            <person name="Li B."/>
            <person name="Borm T.J.A."/>
            <person name="Ohyanagi H."/>
            <person name="Mineta K."/>
            <person name="Michell C.T."/>
            <person name="Saber N."/>
            <person name="Kharbatia N.M."/>
            <person name="Rupper R.R."/>
            <person name="Sharp A.R."/>
            <person name="Dally N."/>
            <person name="Boughton B.A."/>
            <person name="Woo Y.H."/>
            <person name="Gao G."/>
            <person name="Schijlen E.G.W.M."/>
            <person name="Guo X."/>
            <person name="Momin A.A."/>
            <person name="Negrao S."/>
            <person name="Al-Babili S."/>
            <person name="Gehring C."/>
            <person name="Roessner U."/>
            <person name="Jung C."/>
            <person name="Murphy K."/>
            <person name="Arold S.T."/>
            <person name="Gojobori T."/>
            <person name="van der Linden C.G."/>
            <person name="van Loo E.N."/>
            <person name="Jellen E.N."/>
            <person name="Maughan P.J."/>
            <person name="Tester M."/>
        </authorList>
    </citation>
    <scope>NUCLEOTIDE SEQUENCE [LARGE SCALE GENOMIC DNA]</scope>
    <source>
        <strain evidence="3">cv. PI 614886</strain>
    </source>
</reference>
<dbReference type="EnsemblPlants" id="AUR62026480-RA">
    <property type="protein sequence ID" value="AUR62026480-RA:cds"/>
    <property type="gene ID" value="AUR62026480"/>
</dbReference>
<dbReference type="InterPro" id="IPR036397">
    <property type="entry name" value="RNaseH_sf"/>
</dbReference>
<dbReference type="GO" id="GO:0004523">
    <property type="term" value="F:RNA-DNA hybrid ribonuclease activity"/>
    <property type="evidence" value="ECO:0007669"/>
    <property type="project" value="InterPro"/>
</dbReference>
<dbReference type="GO" id="GO:0003676">
    <property type="term" value="F:nucleic acid binding"/>
    <property type="evidence" value="ECO:0007669"/>
    <property type="project" value="InterPro"/>
</dbReference>
<dbReference type="Pfam" id="PF13456">
    <property type="entry name" value="RVT_3"/>
    <property type="match status" value="1"/>
</dbReference>